<protein>
    <submittedName>
        <fullName evidence="1">RCG32381</fullName>
    </submittedName>
</protein>
<dbReference type="AlphaFoldDB" id="A6JXM1"/>
<name>A6JXM1_RAT</name>
<accession>A6JXM1</accession>
<dbReference type="Proteomes" id="UP000234681">
    <property type="component" value="Chromosome 3"/>
</dbReference>
<evidence type="ECO:0000313" key="1">
    <source>
        <dbReference type="EMBL" id="EDL96388.1"/>
    </source>
</evidence>
<proteinExistence type="predicted"/>
<reference evidence="1 2" key="1">
    <citation type="submission" date="2005-09" db="EMBL/GenBank/DDBJ databases">
        <authorList>
            <person name="Mural R.J."/>
            <person name="Li P.W."/>
            <person name="Adams M.D."/>
            <person name="Amanatides P.G."/>
            <person name="Baden-Tillson H."/>
            <person name="Barnstead M."/>
            <person name="Chin S.H."/>
            <person name="Dew I."/>
            <person name="Evans C.A."/>
            <person name="Ferriera S."/>
            <person name="Flanigan M."/>
            <person name="Fosler C."/>
            <person name="Glodek A."/>
            <person name="Gu Z."/>
            <person name="Holt R.A."/>
            <person name="Jennings D."/>
            <person name="Kraft C.L."/>
            <person name="Lu F."/>
            <person name="Nguyen T."/>
            <person name="Nusskern D.R."/>
            <person name="Pfannkoch C.M."/>
            <person name="Sitter C."/>
            <person name="Sutton G.G."/>
            <person name="Venter J.C."/>
            <person name="Wang Z."/>
            <person name="Woodage T."/>
            <person name="Zheng X.H."/>
            <person name="Zhong F."/>
        </authorList>
    </citation>
    <scope>NUCLEOTIDE SEQUENCE [LARGE SCALE GENOMIC DNA]</scope>
    <source>
        <strain>BN</strain>
        <strain evidence="2">Sprague-Dawley</strain>
    </source>
</reference>
<organism evidence="1 2">
    <name type="scientific">Rattus norvegicus</name>
    <name type="common">Rat</name>
    <dbReference type="NCBI Taxonomy" id="10116"/>
    <lineage>
        <taxon>Eukaryota</taxon>
        <taxon>Metazoa</taxon>
        <taxon>Chordata</taxon>
        <taxon>Craniata</taxon>
        <taxon>Vertebrata</taxon>
        <taxon>Euteleostomi</taxon>
        <taxon>Mammalia</taxon>
        <taxon>Eutheria</taxon>
        <taxon>Euarchontoglires</taxon>
        <taxon>Glires</taxon>
        <taxon>Rodentia</taxon>
        <taxon>Myomorpha</taxon>
        <taxon>Muroidea</taxon>
        <taxon>Muridae</taxon>
        <taxon>Murinae</taxon>
        <taxon>Rattus</taxon>
    </lineage>
</organism>
<dbReference type="EMBL" id="CH474005">
    <property type="protein sequence ID" value="EDL96388.1"/>
    <property type="molecule type" value="Genomic_DNA"/>
</dbReference>
<gene>
    <name evidence="1" type="ORF">rCG_32381</name>
</gene>
<sequence length="45" mass="5130">MSNTFWALRSQKGSMHRVMPVVSFRWPPARNSGKFAGVRIWVPGV</sequence>
<evidence type="ECO:0000313" key="2">
    <source>
        <dbReference type="Proteomes" id="UP000234681"/>
    </source>
</evidence>